<dbReference type="InterPro" id="IPR029016">
    <property type="entry name" value="GAF-like_dom_sf"/>
</dbReference>
<dbReference type="InterPro" id="IPR002078">
    <property type="entry name" value="Sigma_54_int"/>
</dbReference>
<dbReference type="EMBL" id="CP014136">
    <property type="protein sequence ID" value="ATA18314.1"/>
    <property type="molecule type" value="Genomic_DNA"/>
</dbReference>
<dbReference type="RefSeq" id="WP_095844909.1">
    <property type="nucleotide sequence ID" value="NZ_CP014136.1"/>
</dbReference>
<evidence type="ECO:0000313" key="8">
    <source>
        <dbReference type="Proteomes" id="UP000217182"/>
    </source>
</evidence>
<dbReference type="Gene3D" id="1.10.10.60">
    <property type="entry name" value="Homeodomain-like"/>
    <property type="match status" value="1"/>
</dbReference>
<evidence type="ECO:0000256" key="5">
    <source>
        <dbReference type="ARBA" id="ARBA00023163"/>
    </source>
</evidence>
<dbReference type="Proteomes" id="UP000217182">
    <property type="component" value="Chromosome"/>
</dbReference>
<dbReference type="SUPFAM" id="SSF46689">
    <property type="entry name" value="Homeodomain-like"/>
    <property type="match status" value="1"/>
</dbReference>
<evidence type="ECO:0000256" key="3">
    <source>
        <dbReference type="ARBA" id="ARBA00023015"/>
    </source>
</evidence>
<keyword evidence="4" id="KW-0238">DNA-binding</keyword>
<keyword evidence="5" id="KW-0804">Transcription</keyword>
<dbReference type="PANTHER" id="PTHR32071:SF77">
    <property type="entry name" value="TRANSCRIPTIONAL REGULATORY PROTEIN"/>
    <property type="match status" value="1"/>
</dbReference>
<dbReference type="KEGG" id="gqu:AWC35_02515"/>
<dbReference type="AlphaFoldDB" id="A0A250AWM4"/>
<dbReference type="PANTHER" id="PTHR32071">
    <property type="entry name" value="TRANSCRIPTIONAL REGULATORY PROTEIN"/>
    <property type="match status" value="1"/>
</dbReference>
<keyword evidence="3" id="KW-0805">Transcription regulation</keyword>
<dbReference type="FunFam" id="3.40.50.300:FF:000006">
    <property type="entry name" value="DNA-binding transcriptional regulator NtrC"/>
    <property type="match status" value="1"/>
</dbReference>
<evidence type="ECO:0000313" key="7">
    <source>
        <dbReference type="EMBL" id="ATA18314.1"/>
    </source>
</evidence>
<dbReference type="GO" id="GO:0006355">
    <property type="term" value="P:regulation of DNA-templated transcription"/>
    <property type="evidence" value="ECO:0007669"/>
    <property type="project" value="InterPro"/>
</dbReference>
<keyword evidence="1" id="KW-0547">Nucleotide-binding</keyword>
<dbReference type="SUPFAM" id="SSF52540">
    <property type="entry name" value="P-loop containing nucleoside triphosphate hydrolases"/>
    <property type="match status" value="1"/>
</dbReference>
<dbReference type="PROSITE" id="PS50045">
    <property type="entry name" value="SIGMA54_INTERACT_4"/>
    <property type="match status" value="1"/>
</dbReference>
<name>A0A250AWM4_9GAMM</name>
<dbReference type="OrthoDB" id="9804019at2"/>
<evidence type="ECO:0000256" key="2">
    <source>
        <dbReference type="ARBA" id="ARBA00022840"/>
    </source>
</evidence>
<dbReference type="GO" id="GO:0005524">
    <property type="term" value="F:ATP binding"/>
    <property type="evidence" value="ECO:0007669"/>
    <property type="project" value="UniProtKB-KW"/>
</dbReference>
<dbReference type="Gene3D" id="3.40.50.300">
    <property type="entry name" value="P-loop containing nucleotide triphosphate hydrolases"/>
    <property type="match status" value="1"/>
</dbReference>
<dbReference type="InterPro" id="IPR009057">
    <property type="entry name" value="Homeodomain-like_sf"/>
</dbReference>
<proteinExistence type="predicted"/>
<gene>
    <name evidence="7" type="ORF">AWC35_02515</name>
</gene>
<evidence type="ECO:0000256" key="4">
    <source>
        <dbReference type="ARBA" id="ARBA00023125"/>
    </source>
</evidence>
<feature type="domain" description="Sigma-54 factor interaction" evidence="6">
    <location>
        <begin position="310"/>
        <end position="525"/>
    </location>
</feature>
<sequence length="595" mass="65641">MPQRIASHSRHSVPCVTAPHLSGLLTDSWQRSQRYGLCRDDEALPYLPSALLKEAQEQNHWIIPIARPLLRRLTAEIVRRNAILVLADASGLVLETCGNHDFLHKAERVALAPGNLWGEHARGTNAIGTALALHTACEVAGDEHFLAQNATLFCSAAPLFRPDGHIAGILDLSAPALQPHHHAGRLIRQAVRDIEYRWVKSTVSARRWLLRLHSDSSQLGSTQELLLVFEDDVLMAANKLAMNAFHLAPKHIGAMQFNSLFAQCPPAGGLQTLLASNQQRYFATRSAPAQRYFSLAPAEEPLEDNGINKEKALRILNAGIALCITGETGCGKEHFSHRLYTASKWQHGRFVAINCAALPENLIESELFGYVPGAFTGANPKGYIGKLREADGGVLFLDEIGDMPLTLQTRLLRVLQEKSVTPLGGSRAFPVNFALICATHRDLAAMVQAGEFREDLLYRIQEYRLHIPPLRAWPQVPRLIRRLWQELGAEQRDIALPEEVVSHLARQPWPGNVRQLLSVLKVLLALANDGDRISLADLPQEIDRPLPPPSAPAAPEALDEQAAIRAANGNMSLAAKKLGISRSTLYRRLERANCQ</sequence>
<dbReference type="SMART" id="SM00382">
    <property type="entry name" value="AAA"/>
    <property type="match status" value="1"/>
</dbReference>
<dbReference type="Pfam" id="PF25601">
    <property type="entry name" value="AAA_lid_14"/>
    <property type="match status" value="1"/>
</dbReference>
<dbReference type="Pfam" id="PF00158">
    <property type="entry name" value="Sigma54_activat"/>
    <property type="match status" value="1"/>
</dbReference>
<reference evidence="7 8" key="1">
    <citation type="submission" date="2016-01" db="EMBL/GenBank/DDBJ databases">
        <authorList>
            <person name="Oliw E.H."/>
        </authorList>
    </citation>
    <scope>NUCLEOTIDE SEQUENCE [LARGE SCALE GENOMIC DNA]</scope>
    <source>
        <strain evidence="7 8">FRB97</strain>
    </source>
</reference>
<dbReference type="InterPro" id="IPR058031">
    <property type="entry name" value="AAA_lid_NorR"/>
</dbReference>
<dbReference type="CDD" id="cd00009">
    <property type="entry name" value="AAA"/>
    <property type="match status" value="1"/>
</dbReference>
<keyword evidence="8" id="KW-1185">Reference proteome</keyword>
<dbReference type="InterPro" id="IPR027417">
    <property type="entry name" value="P-loop_NTPase"/>
</dbReference>
<dbReference type="Gene3D" id="1.10.8.60">
    <property type="match status" value="1"/>
</dbReference>
<organism evidence="7 8">
    <name type="scientific">Gibbsiella quercinecans</name>
    <dbReference type="NCBI Taxonomy" id="929813"/>
    <lineage>
        <taxon>Bacteria</taxon>
        <taxon>Pseudomonadati</taxon>
        <taxon>Pseudomonadota</taxon>
        <taxon>Gammaproteobacteria</taxon>
        <taxon>Enterobacterales</taxon>
        <taxon>Yersiniaceae</taxon>
        <taxon>Gibbsiella</taxon>
    </lineage>
</organism>
<dbReference type="InterPro" id="IPR003593">
    <property type="entry name" value="AAA+_ATPase"/>
</dbReference>
<dbReference type="GO" id="GO:0043565">
    <property type="term" value="F:sequence-specific DNA binding"/>
    <property type="evidence" value="ECO:0007669"/>
    <property type="project" value="InterPro"/>
</dbReference>
<evidence type="ECO:0000256" key="1">
    <source>
        <dbReference type="ARBA" id="ARBA00022741"/>
    </source>
</evidence>
<accession>A0A250AWM4</accession>
<keyword evidence="2" id="KW-0067">ATP-binding</keyword>
<protein>
    <submittedName>
        <fullName evidence="7">AAA family ATPase</fullName>
    </submittedName>
</protein>
<dbReference type="Pfam" id="PF02954">
    <property type="entry name" value="HTH_8"/>
    <property type="match status" value="1"/>
</dbReference>
<evidence type="ECO:0000259" key="6">
    <source>
        <dbReference type="PROSITE" id="PS50045"/>
    </source>
</evidence>
<dbReference type="Gene3D" id="3.30.450.40">
    <property type="match status" value="1"/>
</dbReference>
<dbReference type="InterPro" id="IPR002197">
    <property type="entry name" value="HTH_Fis"/>
</dbReference>
<dbReference type="SUPFAM" id="SSF55781">
    <property type="entry name" value="GAF domain-like"/>
    <property type="match status" value="1"/>
</dbReference>